<dbReference type="InterPro" id="IPR029044">
    <property type="entry name" value="Nucleotide-diphossugar_trans"/>
</dbReference>
<dbReference type="PANTHER" id="PTHR22916">
    <property type="entry name" value="GLYCOSYLTRANSFERASE"/>
    <property type="match status" value="1"/>
</dbReference>
<accession>A0ABQ1W3I6</accession>
<evidence type="ECO:0000313" key="3">
    <source>
        <dbReference type="Proteomes" id="UP000634043"/>
    </source>
</evidence>
<keyword evidence="3" id="KW-1185">Reference proteome</keyword>
<sequence>MISIIIPTYNRIDALKRCVNSLRNQLYDGMEVVIIDDFSQDSTKTYLKSLKDHSNFIKIIFNKENRGVNFSRNRGIEAASKKFILFLDSDDELVPGGLSLIAESINSFKEVNHFLFLVSYRSQEYKTMIEPTYVEYRDWITGELKGDFTHVVRSEIMKQYLFYERFRMFEFLNWYRVFRTTSPQLIIPHVTTKIELNRSDSLTSNTQLTNKSIISNTFDAQSLYYQLYRFDIQHYNPGMLTYGLLKTILLGIASNKKEECNTLISYAEKAHIKLLGQFLTLLPSFLIRRSIITYSQIKKSIAFSTTF</sequence>
<dbReference type="Gene3D" id="3.90.550.10">
    <property type="entry name" value="Spore Coat Polysaccharide Biosynthesis Protein SpsA, Chain A"/>
    <property type="match status" value="1"/>
</dbReference>
<dbReference type="Pfam" id="PF00535">
    <property type="entry name" value="Glycos_transf_2"/>
    <property type="match status" value="1"/>
</dbReference>
<reference evidence="3" key="1">
    <citation type="journal article" date="2019" name="Int. J. Syst. Evol. Microbiol.">
        <title>The Global Catalogue of Microorganisms (GCM) 10K type strain sequencing project: providing services to taxonomists for standard genome sequencing and annotation.</title>
        <authorList>
            <consortium name="The Broad Institute Genomics Platform"/>
            <consortium name="The Broad Institute Genome Sequencing Center for Infectious Disease"/>
            <person name="Wu L."/>
            <person name="Ma J."/>
        </authorList>
    </citation>
    <scope>NUCLEOTIDE SEQUENCE [LARGE SCALE GENOMIC DNA]</scope>
    <source>
        <strain evidence="3">CGMCC 1.12749</strain>
    </source>
</reference>
<evidence type="ECO:0000313" key="2">
    <source>
        <dbReference type="EMBL" id="GGG12492.1"/>
    </source>
</evidence>
<name>A0ABQ1W3I6_9BACT</name>
<evidence type="ECO:0000259" key="1">
    <source>
        <dbReference type="Pfam" id="PF00535"/>
    </source>
</evidence>
<organism evidence="2 3">
    <name type="scientific">Pontibacter amylolyticus</name>
    <dbReference type="NCBI Taxonomy" id="1424080"/>
    <lineage>
        <taxon>Bacteria</taxon>
        <taxon>Pseudomonadati</taxon>
        <taxon>Bacteroidota</taxon>
        <taxon>Cytophagia</taxon>
        <taxon>Cytophagales</taxon>
        <taxon>Hymenobacteraceae</taxon>
        <taxon>Pontibacter</taxon>
    </lineage>
</organism>
<comment type="caution">
    <text evidence="2">The sequence shown here is derived from an EMBL/GenBank/DDBJ whole genome shotgun (WGS) entry which is preliminary data.</text>
</comment>
<dbReference type="RefSeq" id="WP_188501040.1">
    <property type="nucleotide sequence ID" value="NZ_BMFP01000003.1"/>
</dbReference>
<dbReference type="SUPFAM" id="SSF53448">
    <property type="entry name" value="Nucleotide-diphospho-sugar transferases"/>
    <property type="match status" value="1"/>
</dbReference>
<proteinExistence type="predicted"/>
<feature type="domain" description="Glycosyltransferase 2-like" evidence="1">
    <location>
        <begin position="3"/>
        <end position="107"/>
    </location>
</feature>
<dbReference type="EMBL" id="BMFP01000003">
    <property type="protein sequence ID" value="GGG12492.1"/>
    <property type="molecule type" value="Genomic_DNA"/>
</dbReference>
<dbReference type="CDD" id="cd00761">
    <property type="entry name" value="Glyco_tranf_GTA_type"/>
    <property type="match status" value="1"/>
</dbReference>
<gene>
    <name evidence="2" type="ORF">GCM10011323_16170</name>
</gene>
<dbReference type="Proteomes" id="UP000634043">
    <property type="component" value="Unassembled WGS sequence"/>
</dbReference>
<dbReference type="InterPro" id="IPR001173">
    <property type="entry name" value="Glyco_trans_2-like"/>
</dbReference>
<protein>
    <recommendedName>
        <fullName evidence="1">Glycosyltransferase 2-like domain-containing protein</fullName>
    </recommendedName>
</protein>